<dbReference type="GO" id="GO:0003700">
    <property type="term" value="F:DNA-binding transcription factor activity"/>
    <property type="evidence" value="ECO:0007669"/>
    <property type="project" value="InterPro"/>
</dbReference>
<dbReference type="Pfam" id="PF00392">
    <property type="entry name" value="GntR"/>
    <property type="match status" value="1"/>
</dbReference>
<evidence type="ECO:0000259" key="4">
    <source>
        <dbReference type="PROSITE" id="PS50949"/>
    </source>
</evidence>
<dbReference type="Pfam" id="PF07729">
    <property type="entry name" value="FCD"/>
    <property type="match status" value="1"/>
</dbReference>
<feature type="domain" description="HTH gntR-type" evidence="4">
    <location>
        <begin position="3"/>
        <end position="70"/>
    </location>
</feature>
<reference evidence="5 6" key="1">
    <citation type="submission" date="2018-02" db="EMBL/GenBank/DDBJ databases">
        <title>Whole genome sequencing of endophytic bacterium.</title>
        <authorList>
            <person name="Eedara R."/>
            <person name="Podile A.R."/>
        </authorList>
    </citation>
    <scope>NUCLEOTIDE SEQUENCE [LARGE SCALE GENOMIC DNA]</scope>
    <source>
        <strain evidence="5 6">RP1T</strain>
    </source>
</reference>
<dbReference type="PROSITE" id="PS50949">
    <property type="entry name" value="HTH_GNTR"/>
    <property type="match status" value="1"/>
</dbReference>
<organism evidence="5 6">
    <name type="scientific">Labrys okinawensis</name>
    <dbReference type="NCBI Taxonomy" id="346911"/>
    <lineage>
        <taxon>Bacteria</taxon>
        <taxon>Pseudomonadati</taxon>
        <taxon>Pseudomonadota</taxon>
        <taxon>Alphaproteobacteria</taxon>
        <taxon>Hyphomicrobiales</taxon>
        <taxon>Xanthobacteraceae</taxon>
        <taxon>Labrys</taxon>
    </lineage>
</organism>
<keyword evidence="6" id="KW-1185">Reference proteome</keyword>
<name>A0A2S9Q576_9HYPH</name>
<dbReference type="InterPro" id="IPR011711">
    <property type="entry name" value="GntR_C"/>
</dbReference>
<dbReference type="InterPro" id="IPR036390">
    <property type="entry name" value="WH_DNA-bd_sf"/>
</dbReference>
<gene>
    <name evidence="5" type="ORF">C5L14_27060</name>
</gene>
<dbReference type="RefSeq" id="WP_105865166.1">
    <property type="nucleotide sequence ID" value="NZ_PUEJ01000013.1"/>
</dbReference>
<dbReference type="Gene3D" id="1.10.10.10">
    <property type="entry name" value="Winged helix-like DNA-binding domain superfamily/Winged helix DNA-binding domain"/>
    <property type="match status" value="1"/>
</dbReference>
<protein>
    <submittedName>
        <fullName evidence="5">GntR family transcriptional regulator</fullName>
    </submittedName>
</protein>
<dbReference type="SUPFAM" id="SSF48008">
    <property type="entry name" value="GntR ligand-binding domain-like"/>
    <property type="match status" value="1"/>
</dbReference>
<dbReference type="AlphaFoldDB" id="A0A2S9Q576"/>
<dbReference type="EMBL" id="PUEJ01000013">
    <property type="protein sequence ID" value="PRH84509.1"/>
    <property type="molecule type" value="Genomic_DNA"/>
</dbReference>
<evidence type="ECO:0000256" key="1">
    <source>
        <dbReference type="ARBA" id="ARBA00023015"/>
    </source>
</evidence>
<evidence type="ECO:0000313" key="6">
    <source>
        <dbReference type="Proteomes" id="UP000237682"/>
    </source>
</evidence>
<dbReference type="SMART" id="SM00895">
    <property type="entry name" value="FCD"/>
    <property type="match status" value="1"/>
</dbReference>
<keyword evidence="2" id="KW-0238">DNA-binding</keyword>
<evidence type="ECO:0000256" key="2">
    <source>
        <dbReference type="ARBA" id="ARBA00023125"/>
    </source>
</evidence>
<evidence type="ECO:0000256" key="3">
    <source>
        <dbReference type="ARBA" id="ARBA00023163"/>
    </source>
</evidence>
<comment type="caution">
    <text evidence="5">The sequence shown here is derived from an EMBL/GenBank/DDBJ whole genome shotgun (WGS) entry which is preliminary data.</text>
</comment>
<dbReference type="SUPFAM" id="SSF46785">
    <property type="entry name" value="Winged helix' DNA-binding domain"/>
    <property type="match status" value="1"/>
</dbReference>
<dbReference type="Proteomes" id="UP000237682">
    <property type="component" value="Unassembled WGS sequence"/>
</dbReference>
<dbReference type="PANTHER" id="PTHR43537:SF49">
    <property type="entry name" value="TRANSCRIPTIONAL REGULATORY PROTEIN"/>
    <property type="match status" value="1"/>
</dbReference>
<accession>A0A2S9Q576</accession>
<proteinExistence type="predicted"/>
<dbReference type="InterPro" id="IPR036388">
    <property type="entry name" value="WH-like_DNA-bd_sf"/>
</dbReference>
<dbReference type="PANTHER" id="PTHR43537">
    <property type="entry name" value="TRANSCRIPTIONAL REGULATOR, GNTR FAMILY"/>
    <property type="match status" value="1"/>
</dbReference>
<dbReference type="OrthoDB" id="9789310at2"/>
<dbReference type="SMART" id="SM00345">
    <property type="entry name" value="HTH_GNTR"/>
    <property type="match status" value="1"/>
</dbReference>
<sequence length="219" mass="24273">MSEKPATRLRNQIEEEIATGVFKPGDRLDEVSLAARFGVSRTPIREALQQLAAAGLVEIRPHRGAIVSAPDPKRLIDMFSLMAEFEAICGRLAARRLLPSDEAALKSTLEACRKAADSGDIDVYYYENERFHRAIYVASGNDFIAEQATALHKRLAPFRRLQLRVRNRMRTSLAEHEAIVDALLAGDSALASTRLYDHVAVQGERFTDLIASLNRAAAE</sequence>
<dbReference type="PRINTS" id="PR00035">
    <property type="entry name" value="HTHGNTR"/>
</dbReference>
<dbReference type="CDD" id="cd07377">
    <property type="entry name" value="WHTH_GntR"/>
    <property type="match status" value="1"/>
</dbReference>
<dbReference type="InterPro" id="IPR000524">
    <property type="entry name" value="Tscrpt_reg_HTH_GntR"/>
</dbReference>
<keyword evidence="3" id="KW-0804">Transcription</keyword>
<evidence type="ECO:0000313" key="5">
    <source>
        <dbReference type="EMBL" id="PRH84509.1"/>
    </source>
</evidence>
<dbReference type="InterPro" id="IPR008920">
    <property type="entry name" value="TF_FadR/GntR_C"/>
</dbReference>
<dbReference type="GO" id="GO:0003677">
    <property type="term" value="F:DNA binding"/>
    <property type="evidence" value="ECO:0007669"/>
    <property type="project" value="UniProtKB-KW"/>
</dbReference>
<keyword evidence="1" id="KW-0805">Transcription regulation</keyword>
<dbReference type="Gene3D" id="1.20.120.530">
    <property type="entry name" value="GntR ligand-binding domain-like"/>
    <property type="match status" value="1"/>
</dbReference>